<dbReference type="PANTHER" id="PTHR32198">
    <property type="entry name" value="MITOCHONDRIAL ESCAPE PROTEIN 2"/>
    <property type="match status" value="1"/>
</dbReference>
<evidence type="ECO:0000259" key="13">
    <source>
        <dbReference type="Pfam" id="PF10443"/>
    </source>
</evidence>
<dbReference type="Pfam" id="PF10443">
    <property type="entry name" value="RNA12"/>
    <property type="match status" value="1"/>
</dbReference>
<feature type="region of interest" description="Disordered" evidence="12">
    <location>
        <begin position="532"/>
        <end position="571"/>
    </location>
</feature>
<evidence type="ECO:0000313" key="14">
    <source>
        <dbReference type="EMBL" id="KAH8102922.1"/>
    </source>
</evidence>
<comment type="function">
    <text evidence="9 10">Plays a role in maintaining the mitochondrial genome and in controlling the mtDNA escape. Involved in the regulation of mtDNA nucleotide structure and number. May have a dispensable role in early maturation of pre-rRNA.</text>
</comment>
<evidence type="ECO:0000256" key="9">
    <source>
        <dbReference type="ARBA" id="ARBA00025276"/>
    </source>
</evidence>
<evidence type="ECO:0000313" key="15">
    <source>
        <dbReference type="Proteomes" id="UP000813824"/>
    </source>
</evidence>
<dbReference type="Gene3D" id="3.40.50.300">
    <property type="entry name" value="P-loop containing nucleotide triphosphate hydrolases"/>
    <property type="match status" value="1"/>
</dbReference>
<keyword evidence="10" id="KW-0694">RNA-binding</keyword>
<keyword evidence="15" id="KW-1185">Reference proteome</keyword>
<dbReference type="PANTHER" id="PTHR32198:SF2">
    <property type="entry name" value="MITOCHONDRIAL ESCAPE PROTEIN 2"/>
    <property type="match status" value="1"/>
</dbReference>
<feature type="compositionally biased region" description="Basic and acidic residues" evidence="12">
    <location>
        <begin position="561"/>
        <end position="571"/>
    </location>
</feature>
<sequence>MSREALRLSWKALTLSPSPFRTHAFPRKYSTTEATASQDKPKNDLQEGTVFVDSVFPLRLGIWDPRHIIGLIRKETLLEQLHDLVSAVTTNDFRVKSLNPQIKDGGVFVNFQYDSNSGQTSLEDITQQLREHIGRSGGAPSWIGFPRGQVWAVKGSPWREDLKRYVSPAVKITFEGPDVNEETLYNLLRPCGRIEDIINPTPVPAGTLRSSTVVFRQISSAAIARNVIHGIRVNTGSESSPVLTKLRTSYQPQIQAHAIRDYVASHPKIFLPILFFLIGTLTYTIFDPVRIFMVEGKLNDWFDYREFTVYQWLRKNTIERFSLTSPSEVKTRNESAYPAEEVWKERQDAAGALERYLSDLPSTVTFVHGPQGSGKTRLLNQVLKDTKRKKLVIDVRELTKANSEMRLVSGLAVQTGYWPVFSFLNSVNNLIDLASVGLIGQKTGLSSSLSDQLKQVLEVVGTGLRGVNTSYKKHHARELKAQHLAEMRAQHESRVQQRIATGTWHDGRLDCVAGNGVMCELGVGDELFTEQDEDEATSLSLSAEAQEGHAGEGVQGSGDVNETKRKQRSAEDLKAIEALPVVILRNFETKGGGEQRETLMNVLSQWAANIAENQIAHVIVVSDNRENSKLLARALPSKPLNLVQLSDADNASALSFVKQKLHDVDVEVNFTGEQTSYVERLGGRASDLESLIHKVRSGQTVQDAVEDIILRGVSELRKNAFGDDADDAKSLPWTREQAWILMKLLAAKVEVPYHDVLMDYPFKGDETPLRSMEHAELISIVTHNGRPSFIKPGKPVYKFVFERLVGDPIFQATQDISYNNKLIASAESTVKTCEQELLVLKDVEAGTSGMWGSRSAVTQRVEYLLKNMKAAEIKIENLEKQNAGLKKVLTKGG</sequence>
<dbReference type="Proteomes" id="UP000813824">
    <property type="component" value="Unassembled WGS sequence"/>
</dbReference>
<keyword evidence="11" id="KW-0175">Coiled coil</keyword>
<evidence type="ECO:0000256" key="5">
    <source>
        <dbReference type="ARBA" id="ARBA00022792"/>
    </source>
</evidence>
<keyword evidence="7 10" id="KW-0496">Mitochondrion</keyword>
<dbReference type="SUPFAM" id="SSF52540">
    <property type="entry name" value="P-loop containing nucleoside triphosphate hydrolases"/>
    <property type="match status" value="2"/>
</dbReference>
<gene>
    <name evidence="14" type="ORF">BXZ70DRAFT_759253</name>
</gene>
<organism evidence="14 15">
    <name type="scientific">Cristinia sonorae</name>
    <dbReference type="NCBI Taxonomy" id="1940300"/>
    <lineage>
        <taxon>Eukaryota</taxon>
        <taxon>Fungi</taxon>
        <taxon>Dikarya</taxon>
        <taxon>Basidiomycota</taxon>
        <taxon>Agaricomycotina</taxon>
        <taxon>Agaricomycetes</taxon>
        <taxon>Agaricomycetidae</taxon>
        <taxon>Agaricales</taxon>
        <taxon>Pleurotineae</taxon>
        <taxon>Stephanosporaceae</taxon>
        <taxon>Cristinia</taxon>
    </lineage>
</organism>
<evidence type="ECO:0000256" key="12">
    <source>
        <dbReference type="SAM" id="MobiDB-lite"/>
    </source>
</evidence>
<keyword evidence="5 10" id="KW-0999">Mitochondrion inner membrane</keyword>
<keyword evidence="10" id="KW-0507">mRNA processing</keyword>
<protein>
    <recommendedName>
        <fullName evidence="3 10">Mitochondrial escape protein 2</fullName>
    </recommendedName>
</protein>
<accession>A0A8K0XRU2</accession>
<feature type="domain" description="Mitochondrial escape protein 2 C-terminal" evidence="13">
    <location>
        <begin position="346"/>
        <end position="842"/>
    </location>
</feature>
<evidence type="ECO:0000256" key="11">
    <source>
        <dbReference type="SAM" id="Coils"/>
    </source>
</evidence>
<proteinExistence type="inferred from homology"/>
<evidence type="ECO:0000256" key="8">
    <source>
        <dbReference type="ARBA" id="ARBA00023136"/>
    </source>
</evidence>
<dbReference type="InterPro" id="IPR039627">
    <property type="entry name" value="Yme2_C"/>
</dbReference>
<comment type="subcellular location">
    <subcellularLocation>
        <location evidence="1 10">Mitochondrion inner membrane</location>
        <topology evidence="1 10">Single-pass membrane protein</topology>
    </subcellularLocation>
</comment>
<feature type="coiled-coil region" evidence="11">
    <location>
        <begin position="861"/>
        <end position="888"/>
    </location>
</feature>
<dbReference type="InterPro" id="IPR027417">
    <property type="entry name" value="P-loop_NTPase"/>
</dbReference>
<name>A0A8K0XRU2_9AGAR</name>
<dbReference type="InterPro" id="IPR018850">
    <property type="entry name" value="Mt_escape_2_C"/>
</dbReference>
<evidence type="ECO:0000256" key="4">
    <source>
        <dbReference type="ARBA" id="ARBA00022692"/>
    </source>
</evidence>
<dbReference type="GO" id="GO:0006397">
    <property type="term" value="P:mRNA processing"/>
    <property type="evidence" value="ECO:0007669"/>
    <property type="project" value="UniProtKB-UniRule"/>
</dbReference>
<evidence type="ECO:0000256" key="1">
    <source>
        <dbReference type="ARBA" id="ARBA00004434"/>
    </source>
</evidence>
<evidence type="ECO:0000256" key="6">
    <source>
        <dbReference type="ARBA" id="ARBA00022989"/>
    </source>
</evidence>
<comment type="similarity">
    <text evidence="2 10">Belongs to the YME2 family.</text>
</comment>
<dbReference type="GO" id="GO:0003723">
    <property type="term" value="F:RNA binding"/>
    <property type="evidence" value="ECO:0007669"/>
    <property type="project" value="UniProtKB-UniRule"/>
</dbReference>
<evidence type="ECO:0000256" key="2">
    <source>
        <dbReference type="ARBA" id="ARBA00010320"/>
    </source>
</evidence>
<dbReference type="OrthoDB" id="10267654at2759"/>
<keyword evidence="8" id="KW-0472">Membrane</keyword>
<evidence type="ECO:0000256" key="10">
    <source>
        <dbReference type="RuleBase" id="RU367108"/>
    </source>
</evidence>
<comment type="caution">
    <text evidence="14">The sequence shown here is derived from an EMBL/GenBank/DDBJ whole genome shotgun (WGS) entry which is preliminary data.</text>
</comment>
<dbReference type="AlphaFoldDB" id="A0A8K0XRU2"/>
<dbReference type="EMBL" id="JAEVFJ010000008">
    <property type="protein sequence ID" value="KAH8102922.1"/>
    <property type="molecule type" value="Genomic_DNA"/>
</dbReference>
<evidence type="ECO:0000256" key="3">
    <source>
        <dbReference type="ARBA" id="ARBA00020222"/>
    </source>
</evidence>
<reference evidence="14" key="1">
    <citation type="journal article" date="2021" name="New Phytol.">
        <title>Evolutionary innovations through gain and loss of genes in the ectomycorrhizal Boletales.</title>
        <authorList>
            <person name="Wu G."/>
            <person name="Miyauchi S."/>
            <person name="Morin E."/>
            <person name="Kuo A."/>
            <person name="Drula E."/>
            <person name="Varga T."/>
            <person name="Kohler A."/>
            <person name="Feng B."/>
            <person name="Cao Y."/>
            <person name="Lipzen A."/>
            <person name="Daum C."/>
            <person name="Hundley H."/>
            <person name="Pangilinan J."/>
            <person name="Johnson J."/>
            <person name="Barry K."/>
            <person name="LaButti K."/>
            <person name="Ng V."/>
            <person name="Ahrendt S."/>
            <person name="Min B."/>
            <person name="Choi I.G."/>
            <person name="Park H."/>
            <person name="Plett J.M."/>
            <person name="Magnuson J."/>
            <person name="Spatafora J.W."/>
            <person name="Nagy L.G."/>
            <person name="Henrissat B."/>
            <person name="Grigoriev I.V."/>
            <person name="Yang Z.L."/>
            <person name="Xu J."/>
            <person name="Martin F.M."/>
        </authorList>
    </citation>
    <scope>NUCLEOTIDE SEQUENCE</scope>
    <source>
        <strain evidence="14">KKN 215</strain>
    </source>
</reference>
<keyword evidence="4" id="KW-0812">Transmembrane</keyword>
<evidence type="ECO:0000256" key="7">
    <source>
        <dbReference type="ARBA" id="ARBA00023128"/>
    </source>
</evidence>
<dbReference type="GO" id="GO:0005743">
    <property type="term" value="C:mitochondrial inner membrane"/>
    <property type="evidence" value="ECO:0007669"/>
    <property type="project" value="UniProtKB-SubCell"/>
</dbReference>
<keyword evidence="6" id="KW-1133">Transmembrane helix</keyword>